<dbReference type="GeneID" id="80347717"/>
<reference evidence="1 2" key="1">
    <citation type="submission" date="2020-08" db="EMBL/GenBank/DDBJ databases">
        <title>Genome Sequencing of Nocardia wallacei strain FMUON74 and assembly.</title>
        <authorList>
            <person name="Toyokawa M."/>
            <person name="Uesaka K."/>
        </authorList>
    </citation>
    <scope>NUCLEOTIDE SEQUENCE [LARGE SCALE GENOMIC DNA]</scope>
    <source>
        <strain evidence="1 2">FMUON74</strain>
    </source>
</reference>
<evidence type="ECO:0000313" key="2">
    <source>
        <dbReference type="Proteomes" id="UP000516173"/>
    </source>
</evidence>
<evidence type="ECO:0000313" key="1">
    <source>
        <dbReference type="EMBL" id="BCK55401.1"/>
    </source>
</evidence>
<dbReference type="KEGG" id="nwl:NWFMUON74_31730"/>
<name>A0A7G1KKN3_9NOCA</name>
<gene>
    <name evidence="1" type="ORF">NWFMUON74_31730</name>
</gene>
<dbReference type="AlphaFoldDB" id="A0A7G1KKN3"/>
<sequence>MNDATADNRLRGLETFAQNTAVDLADIKATQHEHTTMLANHSTTLADHTATLAEHTTTLAEHTAILHEHTVELAEIRSTQAHHTDALVALQRSLENLARTSDARHAPTTTMLQALLDDRRR</sequence>
<proteinExistence type="predicted"/>
<accession>A0A7G1KKN3</accession>
<organism evidence="1 2">
    <name type="scientific">Nocardia wallacei</name>
    <dbReference type="NCBI Taxonomy" id="480035"/>
    <lineage>
        <taxon>Bacteria</taxon>
        <taxon>Bacillati</taxon>
        <taxon>Actinomycetota</taxon>
        <taxon>Actinomycetes</taxon>
        <taxon>Mycobacteriales</taxon>
        <taxon>Nocardiaceae</taxon>
        <taxon>Nocardia</taxon>
    </lineage>
</organism>
<protein>
    <submittedName>
        <fullName evidence="1">Uncharacterized protein</fullName>
    </submittedName>
</protein>
<keyword evidence="2" id="KW-1185">Reference proteome</keyword>
<dbReference type="EMBL" id="AP023396">
    <property type="protein sequence ID" value="BCK55401.1"/>
    <property type="molecule type" value="Genomic_DNA"/>
</dbReference>
<dbReference type="RefSeq" id="WP_187688520.1">
    <property type="nucleotide sequence ID" value="NZ_AP023396.1"/>
</dbReference>
<dbReference type="Proteomes" id="UP000516173">
    <property type="component" value="Chromosome"/>
</dbReference>